<dbReference type="GO" id="GO:0046872">
    <property type="term" value="F:metal ion binding"/>
    <property type="evidence" value="ECO:0007669"/>
    <property type="project" value="InterPro"/>
</dbReference>
<feature type="domain" description="ATP-grasp" evidence="2">
    <location>
        <begin position="120"/>
        <end position="313"/>
    </location>
</feature>
<dbReference type="InterPro" id="IPR011761">
    <property type="entry name" value="ATP-grasp"/>
</dbReference>
<keyword evidence="1" id="KW-0547">Nucleotide-binding</keyword>
<evidence type="ECO:0000259" key="2">
    <source>
        <dbReference type="PROSITE" id="PS50975"/>
    </source>
</evidence>
<evidence type="ECO:0000256" key="1">
    <source>
        <dbReference type="PROSITE-ProRule" id="PRU00409"/>
    </source>
</evidence>
<dbReference type="KEGG" id="bda:FSZ17_19070"/>
<dbReference type="SUPFAM" id="SSF56059">
    <property type="entry name" value="Glutathione synthetase ATP-binding domain-like"/>
    <property type="match status" value="1"/>
</dbReference>
<keyword evidence="3" id="KW-0436">Ligase</keyword>
<protein>
    <submittedName>
        <fullName evidence="3">Carboxylate--amine ligase</fullName>
    </submittedName>
</protein>
<accession>A0A5B8ZCE8</accession>
<evidence type="ECO:0000313" key="3">
    <source>
        <dbReference type="EMBL" id="QED49186.1"/>
    </source>
</evidence>
<dbReference type="AlphaFoldDB" id="A0A5B8ZCE8"/>
<dbReference type="Proteomes" id="UP000321555">
    <property type="component" value="Chromosome"/>
</dbReference>
<proteinExistence type="predicted"/>
<name>A0A5B8ZCE8_CYTDA</name>
<sequence length="355" mass="40641">MEKILITEVGAAPAENVIKSWNQSSVKEEIIGVSRNPINLFTSKVQIKRHIPYEFAFGNEYKKAFLKILEKEKPSLAVFMSDREILEASKFREEITATGTQLFMPRHEVIEKCTDKYQSYMLWQAEGIKVPKTIVINNKFDLKMAFSQLGNKEGKVWLRSTVGAGGKGSLPTSDYDFAKNWIDSYKGWGNFTASEFLQPNNTVTWLSIWYEGELVVAQTRRRKSWGFANRTLSGVTGITGVGETYSNENVNRVATDTIFAIDKKPHGVYGVDMTYDQNDFPNPTEINMRFFTTCYFFTEAGLNMPEIYKDIVIYNKFPSLNKKLNPLQDGLLWIRDMDREPILTTEEEINKGMQS</sequence>
<dbReference type="STRING" id="1742359.GCA_001439625_03340"/>
<evidence type="ECO:0000313" key="4">
    <source>
        <dbReference type="Proteomes" id="UP000321555"/>
    </source>
</evidence>
<dbReference type="RefSeq" id="WP_057773296.1">
    <property type="nucleotide sequence ID" value="NZ_CP042593.1"/>
</dbReference>
<dbReference type="EMBL" id="CP042593">
    <property type="protein sequence ID" value="QED49186.1"/>
    <property type="molecule type" value="Genomic_DNA"/>
</dbReference>
<dbReference type="GO" id="GO:0005524">
    <property type="term" value="F:ATP binding"/>
    <property type="evidence" value="ECO:0007669"/>
    <property type="project" value="UniProtKB-UniRule"/>
</dbReference>
<organism evidence="3 4">
    <name type="scientific">Cytobacillus dafuensis</name>
    <name type="common">Bacillus dafuensis</name>
    <dbReference type="NCBI Taxonomy" id="1742359"/>
    <lineage>
        <taxon>Bacteria</taxon>
        <taxon>Bacillati</taxon>
        <taxon>Bacillota</taxon>
        <taxon>Bacilli</taxon>
        <taxon>Bacillales</taxon>
        <taxon>Bacillaceae</taxon>
        <taxon>Cytobacillus</taxon>
    </lineage>
</organism>
<dbReference type="GO" id="GO:0016874">
    <property type="term" value="F:ligase activity"/>
    <property type="evidence" value="ECO:0007669"/>
    <property type="project" value="UniProtKB-KW"/>
</dbReference>
<dbReference type="Gene3D" id="3.30.470.20">
    <property type="entry name" value="ATP-grasp fold, B domain"/>
    <property type="match status" value="1"/>
</dbReference>
<dbReference type="Gene3D" id="3.40.50.20">
    <property type="match status" value="1"/>
</dbReference>
<keyword evidence="1" id="KW-0067">ATP-binding</keyword>
<dbReference type="PROSITE" id="PS50975">
    <property type="entry name" value="ATP_GRASP"/>
    <property type="match status" value="1"/>
</dbReference>
<reference evidence="4" key="1">
    <citation type="submission" date="2019-08" db="EMBL/GenBank/DDBJ databases">
        <authorList>
            <person name="Zheng X."/>
        </authorList>
    </citation>
    <scope>NUCLEOTIDE SEQUENCE [LARGE SCALE GENOMIC DNA]</scope>
    <source>
        <strain evidence="4">FJAT-25496</strain>
    </source>
</reference>
<keyword evidence="4" id="KW-1185">Reference proteome</keyword>
<gene>
    <name evidence="3" type="ORF">FSZ17_19070</name>
</gene>
<dbReference type="OrthoDB" id="9803907at2"/>